<dbReference type="EMBL" id="GBXM01076159">
    <property type="protein sequence ID" value="JAH32418.1"/>
    <property type="molecule type" value="Transcribed_RNA"/>
</dbReference>
<sequence>MAVTLMITDFFNYNYGILDILDLE</sequence>
<evidence type="ECO:0000313" key="1">
    <source>
        <dbReference type="EMBL" id="JAH32418.1"/>
    </source>
</evidence>
<protein>
    <submittedName>
        <fullName evidence="1">Uncharacterized protein</fullName>
    </submittedName>
</protein>
<organism evidence="1">
    <name type="scientific">Anguilla anguilla</name>
    <name type="common">European freshwater eel</name>
    <name type="synonym">Muraena anguilla</name>
    <dbReference type="NCBI Taxonomy" id="7936"/>
    <lineage>
        <taxon>Eukaryota</taxon>
        <taxon>Metazoa</taxon>
        <taxon>Chordata</taxon>
        <taxon>Craniata</taxon>
        <taxon>Vertebrata</taxon>
        <taxon>Euteleostomi</taxon>
        <taxon>Actinopterygii</taxon>
        <taxon>Neopterygii</taxon>
        <taxon>Teleostei</taxon>
        <taxon>Anguilliformes</taxon>
        <taxon>Anguillidae</taxon>
        <taxon>Anguilla</taxon>
    </lineage>
</organism>
<dbReference type="AlphaFoldDB" id="A0A0E9RVW0"/>
<proteinExistence type="predicted"/>
<accession>A0A0E9RVW0</accession>
<name>A0A0E9RVW0_ANGAN</name>
<reference evidence="1" key="2">
    <citation type="journal article" date="2015" name="Fish Shellfish Immunol.">
        <title>Early steps in the European eel (Anguilla anguilla)-Vibrio vulnificus interaction in the gills: Role of the RtxA13 toxin.</title>
        <authorList>
            <person name="Callol A."/>
            <person name="Pajuelo D."/>
            <person name="Ebbesson L."/>
            <person name="Teles M."/>
            <person name="MacKenzie S."/>
            <person name="Amaro C."/>
        </authorList>
    </citation>
    <scope>NUCLEOTIDE SEQUENCE</scope>
</reference>
<reference evidence="1" key="1">
    <citation type="submission" date="2014-11" db="EMBL/GenBank/DDBJ databases">
        <authorList>
            <person name="Amaro Gonzalez C."/>
        </authorList>
    </citation>
    <scope>NUCLEOTIDE SEQUENCE</scope>
</reference>